<dbReference type="InterPro" id="IPR022755">
    <property type="entry name" value="Znf_C2H2_jaz"/>
</dbReference>
<keyword evidence="1" id="KW-0479">Metal-binding</keyword>
<dbReference type="PANTHER" id="PTHR24379:SF121">
    <property type="entry name" value="C2H2-TYPE DOMAIN-CONTAINING PROTEIN"/>
    <property type="match status" value="1"/>
</dbReference>
<dbReference type="PROSITE" id="PS00028">
    <property type="entry name" value="ZINC_FINGER_C2H2_1"/>
    <property type="match status" value="7"/>
</dbReference>
<feature type="region of interest" description="Disordered" evidence="6">
    <location>
        <begin position="821"/>
        <end position="842"/>
    </location>
</feature>
<feature type="compositionally biased region" description="Basic and acidic residues" evidence="6">
    <location>
        <begin position="831"/>
        <end position="842"/>
    </location>
</feature>
<dbReference type="EMBL" id="AAZO01000019">
    <property type="status" value="NOT_ANNOTATED_CDS"/>
    <property type="molecule type" value="Genomic_DNA"/>
</dbReference>
<dbReference type="GO" id="GO:0008270">
    <property type="term" value="F:zinc ion binding"/>
    <property type="evidence" value="ECO:0007669"/>
    <property type="project" value="UniProtKB-KW"/>
</dbReference>
<proteinExistence type="predicted"/>
<keyword evidence="2" id="KW-0677">Repeat</keyword>
<dbReference type="EMBL" id="DS234986">
    <property type="protein sequence ID" value="EEB09834.1"/>
    <property type="molecule type" value="Genomic_DNA"/>
</dbReference>
<protein>
    <recommendedName>
        <fullName evidence="7">C2H2-type domain-containing protein</fullName>
    </recommendedName>
</protein>
<dbReference type="InterPro" id="IPR036236">
    <property type="entry name" value="Znf_C2H2_sf"/>
</dbReference>
<dbReference type="AlphaFoldDB" id="E0V8X8"/>
<dbReference type="SMART" id="SM00355">
    <property type="entry name" value="ZnF_C2H2"/>
    <property type="match status" value="12"/>
</dbReference>
<dbReference type="OrthoDB" id="7788172at2759"/>
<gene>
    <name evidence="9" type="primary">8233310</name>
    <name evidence="8" type="ORF">Phum_PHUM001160</name>
</gene>
<evidence type="ECO:0000256" key="6">
    <source>
        <dbReference type="SAM" id="MobiDB-lite"/>
    </source>
</evidence>
<evidence type="ECO:0000256" key="4">
    <source>
        <dbReference type="ARBA" id="ARBA00022833"/>
    </source>
</evidence>
<reference evidence="8" key="1">
    <citation type="submission" date="2007-04" db="EMBL/GenBank/DDBJ databases">
        <title>Annotation of Pediculus humanus corporis strain USDA.</title>
        <authorList>
            <person name="Kirkness E."/>
            <person name="Hannick L."/>
            <person name="Hass B."/>
            <person name="Bruggner R."/>
            <person name="Lawson D."/>
            <person name="Bidwell S."/>
            <person name="Joardar V."/>
            <person name="Caler E."/>
            <person name="Walenz B."/>
            <person name="Inman J."/>
            <person name="Schobel S."/>
            <person name="Galinsky K."/>
            <person name="Amedeo P."/>
            <person name="Strausberg R."/>
        </authorList>
    </citation>
    <scope>NUCLEOTIDE SEQUENCE</scope>
    <source>
        <strain evidence="8">USDA</strain>
    </source>
</reference>
<reference evidence="9" key="3">
    <citation type="submission" date="2020-05" db="UniProtKB">
        <authorList>
            <consortium name="EnsemblMetazoa"/>
        </authorList>
    </citation>
    <scope>IDENTIFICATION</scope>
    <source>
        <strain evidence="9">USDA</strain>
    </source>
</reference>
<sequence>MEDSNYFLKTIELDDGYSMNNLPTREEEMVVNMEEYESISYRKIQDETSGEKLREDVSDEVSSILGNVEADDFFSSLELQSSSKITSGVIGLNFQNKFSSGIVTRSRTFFAPNNDSLKSLTDPKSILSKMKKKINNNNNKSILKMKKNDESVKRGKCNKIRSRTSSKGKRKKNPNKKKFNFDVKNVNFGDGKKQQNQQQQQQQQLNVKVFDDVIDKTKDDVDWILFQNINTKKECDDKLFENKQILNQDLQNNSGSRRFTPELFSMSPILLSDVIPEEKDDLLEVDDYDENFLDDMDEYNSVPPRSHTGGKWKPGSMNGTSPITFWQSQNWESLLDDKNQNDYCKSRPDTLSYFTTENKDAKYSFAIPSGGKWKPPVPPSSHTGGKWKPSAPPTTHTGGKWKPSEVPQKVKKSEQDIIEENIWKCDNQQSNSGLDLNEDKWETNEYFENESLSPKGDLQVPTFGHALGKWTPESRKNSLNKSTLDIVANCQSTSGKCLKTSGGTIQYYCSPCNRRLSSKKLFKKHVQSELHFKRVLQENDLEYDSRSLKLFRGIFIEANRKERGLGKRKIKKPKLYDDEINEKENFKNEIKTKMMKKKKKITRKELIRCEVCKIKIPGYQLGKHLVSYYHHRRTQLNDPEQRKLILDNIHMIVKQAPYQCGMCKYYCNTRSSFKNHWILPVHKDMEDGDHRFWCAFCTFECETSRSMELHLDSNSHREVIFAVNKSIPIIIRRKVIIRCDNCPKEFRYNRELERHKKIHRDDSKNKNSRKFECTLCENVCKSMKSLQRHIINYHKDDIKIPYFCSVCDEFFQTVQQAKNHRNGQSHKYKKSQMEKTGKKGSDKGLSRTCQYCDKVLDDVEKLKRHLHDEHKSFLPKCIKCGMTFALSQELSRHTKNKECSFSKQKKIQFSSFESSFKCKSCPFVTDSKSEFLLHTSLHEFEKGNKSNDTNETIGKISCPICGLKFTQSVLSVHLKTHLKEKTYECSMCSCKYVRKDRFVAHLKSKHFIKLKSEETETNSNNEERRMRSGGSEENKEGEKSNEKENNKTEMESIRKILGEKR</sequence>
<dbReference type="Gene3D" id="3.30.160.60">
    <property type="entry name" value="Classic Zinc Finger"/>
    <property type="match status" value="5"/>
</dbReference>
<evidence type="ECO:0000313" key="9">
    <source>
        <dbReference type="EnsemblMetazoa" id="PHUM001160-PA"/>
    </source>
</evidence>
<feature type="compositionally biased region" description="Basic and acidic residues" evidence="6">
    <location>
        <begin position="1021"/>
        <end position="1061"/>
    </location>
</feature>
<dbReference type="RefSeq" id="XP_002422572.1">
    <property type="nucleotide sequence ID" value="XM_002422527.1"/>
</dbReference>
<feature type="compositionally biased region" description="Basic residues" evidence="6">
    <location>
        <begin position="821"/>
        <end position="830"/>
    </location>
</feature>
<dbReference type="Proteomes" id="UP000009046">
    <property type="component" value="Unassembled WGS sequence"/>
</dbReference>
<name>E0V8X8_PEDHC</name>
<dbReference type="SMART" id="SM00451">
    <property type="entry name" value="ZnF_U1"/>
    <property type="match status" value="3"/>
</dbReference>
<dbReference type="CTD" id="8233310"/>
<dbReference type="VEuPathDB" id="VectorBase:PHUM001160"/>
<evidence type="ECO:0000313" key="8">
    <source>
        <dbReference type="EMBL" id="EEB09834.1"/>
    </source>
</evidence>
<evidence type="ECO:0000313" key="10">
    <source>
        <dbReference type="Proteomes" id="UP000009046"/>
    </source>
</evidence>
<keyword evidence="10" id="KW-1185">Reference proteome</keyword>
<dbReference type="EnsemblMetazoa" id="PHUM001160-RA">
    <property type="protein sequence ID" value="PHUM001160-PA"/>
    <property type="gene ID" value="PHUM001160"/>
</dbReference>
<accession>E0V8X8</accession>
<dbReference type="Pfam" id="PF00096">
    <property type="entry name" value="zf-C2H2"/>
    <property type="match status" value="1"/>
</dbReference>
<dbReference type="PANTHER" id="PTHR24379">
    <property type="entry name" value="KRAB AND ZINC FINGER DOMAIN-CONTAINING"/>
    <property type="match status" value="1"/>
</dbReference>
<dbReference type="OMA" id="SHREVIF"/>
<evidence type="ECO:0000256" key="2">
    <source>
        <dbReference type="ARBA" id="ARBA00022737"/>
    </source>
</evidence>
<evidence type="ECO:0000256" key="1">
    <source>
        <dbReference type="ARBA" id="ARBA00022723"/>
    </source>
</evidence>
<evidence type="ECO:0000256" key="5">
    <source>
        <dbReference type="PROSITE-ProRule" id="PRU00042"/>
    </source>
</evidence>
<keyword evidence="4" id="KW-0862">Zinc</keyword>
<feature type="domain" description="C2H2-type" evidence="7">
    <location>
        <begin position="802"/>
        <end position="831"/>
    </location>
</feature>
<feature type="compositionally biased region" description="Low complexity" evidence="6">
    <location>
        <begin position="182"/>
        <end position="203"/>
    </location>
</feature>
<feature type="region of interest" description="Disordered" evidence="6">
    <location>
        <begin position="1013"/>
        <end position="1061"/>
    </location>
</feature>
<feature type="domain" description="C2H2-type" evidence="7">
    <location>
        <begin position="737"/>
        <end position="764"/>
    </location>
</feature>
<evidence type="ECO:0000256" key="3">
    <source>
        <dbReference type="ARBA" id="ARBA00022771"/>
    </source>
</evidence>
<reference evidence="8" key="2">
    <citation type="submission" date="2007-04" db="EMBL/GenBank/DDBJ databases">
        <title>The genome of the human body louse.</title>
        <authorList>
            <consortium name="The Human Body Louse Genome Consortium"/>
            <person name="Kirkness E."/>
            <person name="Walenz B."/>
            <person name="Hass B."/>
            <person name="Bruggner R."/>
            <person name="Strausberg R."/>
        </authorList>
    </citation>
    <scope>NUCLEOTIDE SEQUENCE</scope>
    <source>
        <strain evidence="8">USDA</strain>
    </source>
</reference>
<dbReference type="SUPFAM" id="SSF57667">
    <property type="entry name" value="beta-beta-alpha zinc fingers"/>
    <property type="match status" value="4"/>
</dbReference>
<dbReference type="InterPro" id="IPR003604">
    <property type="entry name" value="Matrin/U1-like-C_Znf_C2H2"/>
</dbReference>
<feature type="region of interest" description="Disordered" evidence="6">
    <location>
        <begin position="373"/>
        <end position="413"/>
    </location>
</feature>
<feature type="region of interest" description="Disordered" evidence="6">
    <location>
        <begin position="137"/>
        <end position="203"/>
    </location>
</feature>
<dbReference type="InParanoid" id="E0V8X8"/>
<dbReference type="GeneID" id="8233310"/>
<organism>
    <name type="scientific">Pediculus humanus subsp. corporis</name>
    <name type="common">Body louse</name>
    <dbReference type="NCBI Taxonomy" id="121224"/>
    <lineage>
        <taxon>Eukaryota</taxon>
        <taxon>Metazoa</taxon>
        <taxon>Ecdysozoa</taxon>
        <taxon>Arthropoda</taxon>
        <taxon>Hexapoda</taxon>
        <taxon>Insecta</taxon>
        <taxon>Pterygota</taxon>
        <taxon>Neoptera</taxon>
        <taxon>Paraneoptera</taxon>
        <taxon>Psocodea</taxon>
        <taxon>Troctomorpha</taxon>
        <taxon>Phthiraptera</taxon>
        <taxon>Anoplura</taxon>
        <taxon>Pediculidae</taxon>
        <taxon>Pediculus</taxon>
    </lineage>
</organism>
<dbReference type="InterPro" id="IPR013087">
    <property type="entry name" value="Znf_C2H2_type"/>
</dbReference>
<evidence type="ECO:0000259" key="7">
    <source>
        <dbReference type="PROSITE" id="PS50157"/>
    </source>
</evidence>
<keyword evidence="3 5" id="KW-0863">Zinc-finger</keyword>
<dbReference type="PROSITE" id="PS50157">
    <property type="entry name" value="ZINC_FINGER_C2H2_2"/>
    <property type="match status" value="2"/>
</dbReference>
<dbReference type="KEGG" id="phu:Phum_PHUM001160"/>
<dbReference type="GO" id="GO:0003676">
    <property type="term" value="F:nucleic acid binding"/>
    <property type="evidence" value="ECO:0007669"/>
    <property type="project" value="InterPro"/>
</dbReference>
<dbReference type="Pfam" id="PF12171">
    <property type="entry name" value="zf-C2H2_jaz"/>
    <property type="match status" value="1"/>
</dbReference>
<feature type="compositionally biased region" description="Basic residues" evidence="6">
    <location>
        <begin position="154"/>
        <end position="178"/>
    </location>
</feature>
<dbReference type="HOGENOM" id="CLU_289231_0_0_1"/>
<dbReference type="FunCoup" id="E0V8X8">
    <property type="interactions" value="128"/>
</dbReference>
<dbReference type="eggNOG" id="KOG1721">
    <property type="taxonomic scope" value="Eukaryota"/>
</dbReference>